<reference evidence="4" key="1">
    <citation type="submission" date="2023-07" db="EMBL/GenBank/DDBJ databases">
        <title>A chromosome-level genome assembly of Lolium multiflorum.</title>
        <authorList>
            <person name="Chen Y."/>
            <person name="Copetti D."/>
            <person name="Kolliker R."/>
            <person name="Studer B."/>
        </authorList>
    </citation>
    <scope>NUCLEOTIDE SEQUENCE</scope>
    <source>
        <strain evidence="4">02402/16</strain>
        <tissue evidence="4">Leaf</tissue>
    </source>
</reference>
<protein>
    <recommendedName>
        <fullName evidence="6">Retrotransposon gag domain-containing protein</fullName>
    </recommendedName>
</protein>
<evidence type="ECO:0000256" key="1">
    <source>
        <dbReference type="SAM" id="MobiDB-lite"/>
    </source>
</evidence>
<organism evidence="4 5">
    <name type="scientific">Lolium multiflorum</name>
    <name type="common">Italian ryegrass</name>
    <name type="synonym">Lolium perenne subsp. multiflorum</name>
    <dbReference type="NCBI Taxonomy" id="4521"/>
    <lineage>
        <taxon>Eukaryota</taxon>
        <taxon>Viridiplantae</taxon>
        <taxon>Streptophyta</taxon>
        <taxon>Embryophyta</taxon>
        <taxon>Tracheophyta</taxon>
        <taxon>Spermatophyta</taxon>
        <taxon>Magnoliopsida</taxon>
        <taxon>Liliopsida</taxon>
        <taxon>Poales</taxon>
        <taxon>Poaceae</taxon>
        <taxon>BOP clade</taxon>
        <taxon>Pooideae</taxon>
        <taxon>Poodae</taxon>
        <taxon>Poeae</taxon>
        <taxon>Poeae Chloroplast Group 2 (Poeae type)</taxon>
        <taxon>Loliodinae</taxon>
        <taxon>Loliinae</taxon>
        <taxon>Lolium</taxon>
    </lineage>
</organism>
<feature type="region of interest" description="Disordered" evidence="1">
    <location>
        <begin position="360"/>
        <end position="413"/>
    </location>
</feature>
<gene>
    <name evidence="4" type="ORF">QYE76_060448</name>
</gene>
<evidence type="ECO:0008006" key="6">
    <source>
        <dbReference type="Google" id="ProtNLM"/>
    </source>
</evidence>
<keyword evidence="5" id="KW-1185">Reference proteome</keyword>
<dbReference type="Proteomes" id="UP001231189">
    <property type="component" value="Unassembled WGS sequence"/>
</dbReference>
<evidence type="ECO:0000259" key="2">
    <source>
        <dbReference type="Pfam" id="PF03732"/>
    </source>
</evidence>
<dbReference type="Pfam" id="PF03732">
    <property type="entry name" value="Retrotrans_gag"/>
    <property type="match status" value="1"/>
</dbReference>
<comment type="caution">
    <text evidence="4">The sequence shown here is derived from an EMBL/GenBank/DDBJ whole genome shotgun (WGS) entry which is preliminary data.</text>
</comment>
<proteinExistence type="predicted"/>
<dbReference type="AlphaFoldDB" id="A0AAD8S0F6"/>
<dbReference type="Pfam" id="PF07762">
    <property type="entry name" value="DUF1618"/>
    <property type="match status" value="1"/>
</dbReference>
<evidence type="ECO:0000313" key="4">
    <source>
        <dbReference type="EMBL" id="KAK1642643.1"/>
    </source>
</evidence>
<feature type="compositionally biased region" description="Acidic residues" evidence="1">
    <location>
        <begin position="364"/>
        <end position="374"/>
    </location>
</feature>
<dbReference type="PANTHER" id="PTHR33074">
    <property type="entry name" value="EXPRESSED PROTEIN-RELATED"/>
    <property type="match status" value="1"/>
</dbReference>
<dbReference type="EMBL" id="JAUUTY010000004">
    <property type="protein sequence ID" value="KAK1642643.1"/>
    <property type="molecule type" value="Genomic_DNA"/>
</dbReference>
<feature type="domain" description="Retrotransposon gag" evidence="2">
    <location>
        <begin position="450"/>
        <end position="530"/>
    </location>
</feature>
<evidence type="ECO:0000313" key="5">
    <source>
        <dbReference type="Proteomes" id="UP001231189"/>
    </source>
</evidence>
<dbReference type="InterPro" id="IPR011676">
    <property type="entry name" value="DUF1618"/>
</dbReference>
<dbReference type="InterPro" id="IPR005162">
    <property type="entry name" value="Retrotrans_gag_dom"/>
</dbReference>
<feature type="domain" description="DUF1618" evidence="3">
    <location>
        <begin position="61"/>
        <end position="227"/>
    </location>
</feature>
<dbReference type="PANTHER" id="PTHR33074:SF91">
    <property type="entry name" value="DUF1618 DOMAIN-CONTAINING PROTEIN"/>
    <property type="match status" value="1"/>
</dbReference>
<sequence length="535" mass="61082">MAALSYGAGHGQYNLYTMGSDPISTWSKRLLQVNIPHGLTVKSAVIKPTKLIALGDGLLGWVDLWKGIVIFDVLDPQEATASFVPMPKLLPSNSESQVSARWIRDVTFSCGYIKCVEFEELVKLRRTTVPAVVVDPWDMDYLHDSELAVSPPQEEEEEVYDVVGWRLITWYRELTSNGWRKGSMVHSDDLGTVSLPQLGGGACALNVPFKNLKTASPTLRGDDDVVYLVSMLDENDQTAWIVPVDTKRKSLGEVMPFSAEHSPIDDPSFIPCVLTKYLDAESDCSQVGTSNACHAARRNFNMPKKKRQRDHKIVNRENKDSVDIINWREFEALRNEMRREFRARDDELKDMLIAIENLTAQQQQDDDEDPELEDDAHNARGAPRGHRPRGWVPLGRNGRGQDEEDGLGKPKFSIPKFEGGADVEEYLTWELKIEKLWSLHPNYSQDKKIKLASSEFDGYALRWWDFLVRNRDEDGAQPIRTWCAMKEVMTSRFVPTNYMRNIFDKLTLLRQGVKTVDEYYMEMEMLMQRGRVVSL</sequence>
<name>A0AAD8S0F6_LOLMU</name>
<accession>A0AAD8S0F6</accession>
<evidence type="ECO:0000259" key="3">
    <source>
        <dbReference type="Pfam" id="PF07762"/>
    </source>
</evidence>